<feature type="domain" description="HTH myb-type" evidence="10">
    <location>
        <begin position="3"/>
        <end position="58"/>
    </location>
</feature>
<dbReference type="InterPro" id="IPR017930">
    <property type="entry name" value="Myb_dom"/>
</dbReference>
<evidence type="ECO:0000256" key="8">
    <source>
        <dbReference type="SAM" id="MobiDB-lite"/>
    </source>
</evidence>
<evidence type="ECO:0000256" key="2">
    <source>
        <dbReference type="ARBA" id="ARBA00022664"/>
    </source>
</evidence>
<evidence type="ECO:0000313" key="11">
    <source>
        <dbReference type="EMBL" id="CAD9425452.1"/>
    </source>
</evidence>
<dbReference type="FunFam" id="1.10.10.60:FF:000021">
    <property type="entry name" value="CDC5 cell division cycle 5-like"/>
    <property type="match status" value="1"/>
</dbReference>
<dbReference type="InterPro" id="IPR047240">
    <property type="entry name" value="SANT_CDC5L_II"/>
</dbReference>
<dbReference type="InterPro" id="IPR047242">
    <property type="entry name" value="CDC5L/Cef1"/>
</dbReference>
<evidence type="ECO:0000256" key="4">
    <source>
        <dbReference type="ARBA" id="ARBA00022737"/>
    </source>
</evidence>
<dbReference type="SMART" id="SM00717">
    <property type="entry name" value="SANT"/>
    <property type="match status" value="2"/>
</dbReference>
<dbReference type="SUPFAM" id="SSF46689">
    <property type="entry name" value="Homeodomain-like"/>
    <property type="match status" value="1"/>
</dbReference>
<keyword evidence="5" id="KW-0238">DNA-binding</keyword>
<evidence type="ECO:0000259" key="9">
    <source>
        <dbReference type="PROSITE" id="PS50090"/>
    </source>
</evidence>
<keyword evidence="4" id="KW-0677">Repeat</keyword>
<dbReference type="InterPro" id="IPR001005">
    <property type="entry name" value="SANT/Myb"/>
</dbReference>
<feature type="compositionally biased region" description="Basic and acidic residues" evidence="8">
    <location>
        <begin position="583"/>
        <end position="595"/>
    </location>
</feature>
<feature type="compositionally biased region" description="Low complexity" evidence="8">
    <location>
        <begin position="795"/>
        <end position="806"/>
    </location>
</feature>
<feature type="compositionally biased region" description="Basic and acidic residues" evidence="8">
    <location>
        <begin position="119"/>
        <end position="142"/>
    </location>
</feature>
<accession>A0A7S2G092</accession>
<name>A0A7S2G092_9STRA</name>
<proteinExistence type="inferred from homology"/>
<dbReference type="PANTHER" id="PTHR45885">
    <property type="entry name" value="CELL DIVISION CYCLE 5-LIKE PROTEIN"/>
    <property type="match status" value="1"/>
</dbReference>
<feature type="compositionally biased region" description="Basic and acidic residues" evidence="8">
    <location>
        <begin position="255"/>
        <end position="270"/>
    </location>
</feature>
<feature type="region of interest" description="Disordered" evidence="8">
    <location>
        <begin position="787"/>
        <end position="806"/>
    </location>
</feature>
<comment type="similarity">
    <text evidence="1">Belongs to the CEF1 family.</text>
</comment>
<evidence type="ECO:0000256" key="7">
    <source>
        <dbReference type="ARBA" id="ARBA00023242"/>
    </source>
</evidence>
<sequence>MVRIMIKGGVWKNTEDEILKAAVMKYGKNQWARVASLLNRKSAKQCKARWYEWLDPSIKKTEWTREEEEKLLHLAKIYPSQWRTIAPIVGRTAAQCMEHYEQLLDAAQEASGDIEGGTDDPRRLRPGEIDPHPETKPARPDPIDMDEDEKEMLAEARARLANTRGKKAKRKAREKQLEEAKRLATMQKRRELKAAGVTRGIGRRKRKYVDYRREIPFQRLVPAGFYDVAGEKERSAEVSKESADKDVEVARLDQMENKRRDKEEKEEQRKDRKKLRKMEKMNPGQVVSQISQANDPSTIRRRTPLSLPKPQVTDGELEEVVKVGAAGSMALPVDGSDSTSALMGDYPTGGKTPTPMRTPRLGSDVVLQEARNLIALTAQQTPLLGGANPDLKAGTGFAGVTPRSQELVTPNSLMTPASMSGATPLRGTPMSSTGGNTPQRTPGGGGGATPLSTPLRDELGVNEVTNMDAGAAHRQKAQLQMGLGALPEPQYQYEIEVPEVQPEAKDAEGATMVEDAEEIGAREAKAKAIEKDKQLARRSGAVKKALPRPSTVDPNVARARDVESELGKADGLVRTEMVRLLQHDANKHPFKQPEKGKKKKRRKTPALQKFEDEELGAARALVAAELDVMEQPKSLPDAAVLSKLWEGVYSEVAYLPERKAYDRLTGASAKERLSSLQHEFEALRGHMTNHAARASKHEEKLKVKMHGYQMVAEGLRKATIQSHVDLKQRTIDYGSFAMLFDTESKALPQRYRDLEALAQHEKGHNMKLQREYADLVRTRDLLLKPFLPPPPPLPMAQTPAPAAVQN</sequence>
<dbReference type="GO" id="GO:0000974">
    <property type="term" value="C:Prp19 complex"/>
    <property type="evidence" value="ECO:0007669"/>
    <property type="project" value="InterPro"/>
</dbReference>
<evidence type="ECO:0000259" key="10">
    <source>
        <dbReference type="PROSITE" id="PS51294"/>
    </source>
</evidence>
<dbReference type="InterPro" id="IPR021786">
    <property type="entry name" value="Cdc5p/Cef1_C"/>
</dbReference>
<keyword evidence="7" id="KW-0539">Nucleus</keyword>
<dbReference type="Pfam" id="PF13921">
    <property type="entry name" value="Myb_DNA-bind_6"/>
    <property type="match status" value="1"/>
</dbReference>
<dbReference type="GO" id="GO:0005681">
    <property type="term" value="C:spliceosomal complex"/>
    <property type="evidence" value="ECO:0007669"/>
    <property type="project" value="UniProtKB-KW"/>
</dbReference>
<feature type="domain" description="HTH myb-type" evidence="10">
    <location>
        <begin position="59"/>
        <end position="108"/>
    </location>
</feature>
<reference evidence="11" key="1">
    <citation type="submission" date="2021-01" db="EMBL/GenBank/DDBJ databases">
        <authorList>
            <person name="Corre E."/>
            <person name="Pelletier E."/>
            <person name="Niang G."/>
            <person name="Scheremetjew M."/>
            <person name="Finn R."/>
            <person name="Kale V."/>
            <person name="Holt S."/>
            <person name="Cochrane G."/>
            <person name="Meng A."/>
            <person name="Brown T."/>
            <person name="Cohen L."/>
        </authorList>
    </citation>
    <scope>NUCLEOTIDE SEQUENCE</scope>
    <source>
        <strain evidence="11">CCMP1381</strain>
    </source>
</reference>
<dbReference type="GO" id="GO:0000398">
    <property type="term" value="P:mRNA splicing, via spliceosome"/>
    <property type="evidence" value="ECO:0007669"/>
    <property type="project" value="InterPro"/>
</dbReference>
<evidence type="ECO:0000256" key="6">
    <source>
        <dbReference type="ARBA" id="ARBA00023187"/>
    </source>
</evidence>
<keyword evidence="3" id="KW-0747">Spliceosome</keyword>
<evidence type="ECO:0000256" key="1">
    <source>
        <dbReference type="ARBA" id="ARBA00010506"/>
    </source>
</evidence>
<evidence type="ECO:0000256" key="3">
    <source>
        <dbReference type="ARBA" id="ARBA00022728"/>
    </source>
</evidence>
<evidence type="ECO:0000256" key="5">
    <source>
        <dbReference type="ARBA" id="ARBA00023125"/>
    </source>
</evidence>
<feature type="domain" description="Myb-like" evidence="9">
    <location>
        <begin position="3"/>
        <end position="54"/>
    </location>
</feature>
<feature type="compositionally biased region" description="Polar residues" evidence="8">
    <location>
        <begin position="285"/>
        <end position="297"/>
    </location>
</feature>
<evidence type="ECO:0008006" key="12">
    <source>
        <dbReference type="Google" id="ProtNLM"/>
    </source>
</evidence>
<protein>
    <recommendedName>
        <fullName evidence="12">Cell division cycle 5-like protein</fullName>
    </recommendedName>
</protein>
<dbReference type="Pfam" id="PF11831">
    <property type="entry name" value="Myb_Cef"/>
    <property type="match status" value="1"/>
</dbReference>
<feature type="domain" description="Myb-like" evidence="9">
    <location>
        <begin position="55"/>
        <end position="104"/>
    </location>
</feature>
<feature type="region of interest" description="Disordered" evidence="8">
    <location>
        <begin position="413"/>
        <end position="455"/>
    </location>
</feature>
<dbReference type="CDD" id="cd00167">
    <property type="entry name" value="SANT"/>
    <property type="match status" value="1"/>
</dbReference>
<dbReference type="PANTHER" id="PTHR45885:SF1">
    <property type="entry name" value="CELL DIVISION CYCLE 5-LIKE PROTEIN"/>
    <property type="match status" value="1"/>
</dbReference>
<dbReference type="GO" id="GO:0003677">
    <property type="term" value="F:DNA binding"/>
    <property type="evidence" value="ECO:0007669"/>
    <property type="project" value="UniProtKB-KW"/>
</dbReference>
<keyword evidence="6" id="KW-0508">mRNA splicing</keyword>
<dbReference type="EMBL" id="HBGS01028875">
    <property type="protein sequence ID" value="CAD9425452.1"/>
    <property type="molecule type" value="Transcribed_RNA"/>
</dbReference>
<dbReference type="PROSITE" id="PS51294">
    <property type="entry name" value="HTH_MYB"/>
    <property type="match status" value="2"/>
</dbReference>
<feature type="compositionally biased region" description="Polar residues" evidence="8">
    <location>
        <begin position="429"/>
        <end position="440"/>
    </location>
</feature>
<dbReference type="InterPro" id="IPR009057">
    <property type="entry name" value="Homeodomain-like_sf"/>
</dbReference>
<feature type="region of interest" description="Disordered" evidence="8">
    <location>
        <begin position="112"/>
        <end position="145"/>
    </location>
</feature>
<organism evidence="11">
    <name type="scientific">Octactis speculum</name>
    <dbReference type="NCBI Taxonomy" id="3111310"/>
    <lineage>
        <taxon>Eukaryota</taxon>
        <taxon>Sar</taxon>
        <taxon>Stramenopiles</taxon>
        <taxon>Ochrophyta</taxon>
        <taxon>Dictyochophyceae</taxon>
        <taxon>Dictyochales</taxon>
        <taxon>Dictyochaceae</taxon>
        <taxon>Octactis</taxon>
    </lineage>
</organism>
<dbReference type="Gene3D" id="1.10.10.60">
    <property type="entry name" value="Homeodomain-like"/>
    <property type="match status" value="2"/>
</dbReference>
<keyword evidence="2" id="KW-0507">mRNA processing</keyword>
<dbReference type="AlphaFoldDB" id="A0A7S2G092"/>
<gene>
    <name evidence="11" type="ORF">DSPE1174_LOCUS14673</name>
</gene>
<dbReference type="CDD" id="cd11659">
    <property type="entry name" value="SANT_CDC5_II"/>
    <property type="match status" value="1"/>
</dbReference>
<feature type="region of interest" description="Disordered" evidence="8">
    <location>
        <begin position="583"/>
        <end position="605"/>
    </location>
</feature>
<feature type="region of interest" description="Disordered" evidence="8">
    <location>
        <begin position="255"/>
        <end position="310"/>
    </location>
</feature>
<dbReference type="PROSITE" id="PS50090">
    <property type="entry name" value="MYB_LIKE"/>
    <property type="match status" value="2"/>
</dbReference>